<feature type="transmembrane region" description="Helical" evidence="6">
    <location>
        <begin position="353"/>
        <end position="372"/>
    </location>
</feature>
<evidence type="ECO:0000313" key="8">
    <source>
        <dbReference type="EMBL" id="RKF63676.1"/>
    </source>
</evidence>
<dbReference type="AlphaFoldDB" id="A0A420I212"/>
<name>A0A420I212_9PEZI</name>
<protein>
    <recommendedName>
        <fullName evidence="6">Protein PNS1</fullName>
    </recommendedName>
</protein>
<comment type="subcellular location">
    <subcellularLocation>
        <location evidence="6">Cell membrane</location>
        <topology evidence="6">Multi-pass membrane protein</topology>
    </subcellularLocation>
    <subcellularLocation>
        <location evidence="1">Membrane</location>
        <topology evidence="1">Multi-pass membrane protein</topology>
    </subcellularLocation>
</comment>
<dbReference type="EMBL" id="MCFK01002418">
    <property type="protein sequence ID" value="RKF63676.1"/>
    <property type="molecule type" value="Genomic_DNA"/>
</dbReference>
<dbReference type="OrthoDB" id="420519at2759"/>
<reference evidence="8 9" key="1">
    <citation type="journal article" date="2018" name="BMC Genomics">
        <title>Comparative genome analyses reveal sequence features reflecting distinct modes of host-adaptation between dicot and monocot powdery mildew.</title>
        <authorList>
            <person name="Wu Y."/>
            <person name="Ma X."/>
            <person name="Pan Z."/>
            <person name="Kale S.D."/>
            <person name="Song Y."/>
            <person name="King H."/>
            <person name="Zhang Q."/>
            <person name="Presley C."/>
            <person name="Deng X."/>
            <person name="Wei C.I."/>
            <person name="Xiao S."/>
        </authorList>
    </citation>
    <scope>NUCLEOTIDE SEQUENCE [LARGE SCALE GENOMIC DNA]</scope>
    <source>
        <strain evidence="8">UMSG2</strain>
    </source>
</reference>
<evidence type="ECO:0000256" key="1">
    <source>
        <dbReference type="ARBA" id="ARBA00004141"/>
    </source>
</evidence>
<feature type="transmembrane region" description="Helical" evidence="6">
    <location>
        <begin position="326"/>
        <end position="347"/>
    </location>
</feature>
<keyword evidence="3 6" id="KW-0812">Transmembrane</keyword>
<evidence type="ECO:0000256" key="2">
    <source>
        <dbReference type="ARBA" id="ARBA00007168"/>
    </source>
</evidence>
<dbReference type="STRING" id="212602.A0A420I212"/>
<dbReference type="PANTHER" id="PTHR12385:SF88">
    <property type="entry name" value="CHOLINE TRANSPORTER-LIKE PROTEIN CTL1"/>
    <property type="match status" value="1"/>
</dbReference>
<comment type="caution">
    <text evidence="8">The sequence shown here is derived from an EMBL/GenBank/DDBJ whole genome shotgun (WGS) entry which is preliminary data.</text>
</comment>
<feature type="transmembrane region" description="Helical" evidence="6">
    <location>
        <begin position="685"/>
        <end position="705"/>
    </location>
</feature>
<feature type="transmembrane region" description="Helical" evidence="6">
    <location>
        <begin position="284"/>
        <end position="305"/>
    </location>
</feature>
<feature type="transmembrane region" description="Helical" evidence="6">
    <location>
        <begin position="431"/>
        <end position="456"/>
    </location>
</feature>
<dbReference type="PANTHER" id="PTHR12385">
    <property type="entry name" value="CHOLINE TRANSPORTER-LIKE (SLC FAMILY 44)"/>
    <property type="match status" value="1"/>
</dbReference>
<keyword evidence="9" id="KW-1185">Reference proteome</keyword>
<gene>
    <name evidence="8" type="ORF">OnM2_024042</name>
</gene>
<feature type="transmembrane region" description="Helical" evidence="6">
    <location>
        <begin position="392"/>
        <end position="411"/>
    </location>
</feature>
<feature type="compositionally biased region" description="Basic and acidic residues" evidence="7">
    <location>
        <begin position="136"/>
        <end position="148"/>
    </location>
</feature>
<evidence type="ECO:0000313" key="9">
    <source>
        <dbReference type="Proteomes" id="UP000286134"/>
    </source>
</evidence>
<evidence type="ECO:0000256" key="3">
    <source>
        <dbReference type="ARBA" id="ARBA00022692"/>
    </source>
</evidence>
<dbReference type="Proteomes" id="UP000286134">
    <property type="component" value="Unassembled WGS sequence"/>
</dbReference>
<feature type="region of interest" description="Disordered" evidence="7">
    <location>
        <begin position="115"/>
        <end position="260"/>
    </location>
</feature>
<proteinExistence type="inferred from homology"/>
<feature type="transmembrane region" description="Helical" evidence="6">
    <location>
        <begin position="468"/>
        <end position="494"/>
    </location>
</feature>
<comment type="similarity">
    <text evidence="2 6">Belongs to the CTL (choline transporter-like) family.</text>
</comment>
<evidence type="ECO:0000256" key="5">
    <source>
        <dbReference type="ARBA" id="ARBA00023136"/>
    </source>
</evidence>
<accession>A0A420I212</accession>
<dbReference type="Pfam" id="PF04515">
    <property type="entry name" value="Choline_transpo"/>
    <property type="match status" value="1"/>
</dbReference>
<dbReference type="GO" id="GO:0005886">
    <property type="term" value="C:plasma membrane"/>
    <property type="evidence" value="ECO:0007669"/>
    <property type="project" value="UniProtKB-SubCell"/>
</dbReference>
<keyword evidence="5 6" id="KW-0472">Membrane</keyword>
<comment type="function">
    <text evidence="6">Probably involved in transport through the plasma membrane.</text>
</comment>
<dbReference type="GO" id="GO:0022857">
    <property type="term" value="F:transmembrane transporter activity"/>
    <property type="evidence" value="ECO:0007669"/>
    <property type="project" value="UniProtKB-UniRule"/>
</dbReference>
<organism evidence="8 9">
    <name type="scientific">Erysiphe neolycopersici</name>
    <dbReference type="NCBI Taxonomy" id="212602"/>
    <lineage>
        <taxon>Eukaryota</taxon>
        <taxon>Fungi</taxon>
        <taxon>Dikarya</taxon>
        <taxon>Ascomycota</taxon>
        <taxon>Pezizomycotina</taxon>
        <taxon>Leotiomycetes</taxon>
        <taxon>Erysiphales</taxon>
        <taxon>Erysiphaceae</taxon>
        <taxon>Erysiphe</taxon>
    </lineage>
</organism>
<evidence type="ECO:0000256" key="7">
    <source>
        <dbReference type="SAM" id="MobiDB-lite"/>
    </source>
</evidence>
<sequence>MFSEYASRFLAQSQSRISNFVQPADNAEVSHERYRRISQPFRILSRGYPPRTGNPYQTSSHLSNFNFTSRYSGVPDAPLFHSALDEFREDDEAERERETADFFALQKSRRVFTSARLEDSSETDLEVSNESLDSSRNSDERAFQDRGRGLGIRSSWTGFEPSTRGRGRTPRKIPEEDEGQHQEISDSQFSTTGTERDKMEDIGLGSITENEDPPKDIRIEMSSSGSPPPFQNFRSTPKYSNLELPSTDSQRISTPNTSRPSNDTCFLPVSSPLLSGEIPMHDVFWGYLFLLCLGGMFATFFLVFLHTETPKITLGDTIYTTIHSSFYLLAVDTVVSIFVSLLWLALLKSFVKPLVYLILITVPVVLFSFSLYPFIASFKNNSSRSYISDQALRWLSFIPGILAFAWAYTIYRERYSLKKAVGILEFASRVLAANPGLLVMGFSILAAVVCWTWIWLGMFTRVFLGGRLSTSLAMFVIETSSWWLGLYFILMYIWTLSVISGIQRSTTAATVSEWYFHRNIKPSPNSAEVVTAAFTNAITTQFGTISLASLISLIIRLPLLVLPRRIVGLFSILVYSWVSTPINTLTNPLTLTYAAVHSQPLQISARNLSQMSFLTFQTHTNTFPPRSFHARNHLQSPLLPYRLAKLLLHATRFVMAIGLGFSGWIVTAKKLKIALPEGNGIRGSAYAYVVGLIAGFIGWGVLSAVERILSGVVDASVICWGSEKGTSGAGTYCAEAGFLFGEARLRA</sequence>
<evidence type="ECO:0000256" key="6">
    <source>
        <dbReference type="RuleBase" id="RU368066"/>
    </source>
</evidence>
<dbReference type="InterPro" id="IPR007603">
    <property type="entry name" value="Choline_transptr-like"/>
</dbReference>
<evidence type="ECO:0000256" key="4">
    <source>
        <dbReference type="ARBA" id="ARBA00022989"/>
    </source>
</evidence>
<keyword evidence="4 6" id="KW-1133">Transmembrane helix</keyword>
<feature type="transmembrane region" description="Helical" evidence="6">
    <location>
        <begin position="646"/>
        <end position="665"/>
    </location>
</feature>
<feature type="compositionally biased region" description="Polar residues" evidence="7">
    <location>
        <begin position="232"/>
        <end position="260"/>
    </location>
</feature>